<dbReference type="GO" id="GO:0005886">
    <property type="term" value="C:plasma membrane"/>
    <property type="evidence" value="ECO:0007669"/>
    <property type="project" value="TreeGrafter"/>
</dbReference>
<dbReference type="SMART" id="SM00283">
    <property type="entry name" value="MA"/>
    <property type="match status" value="1"/>
</dbReference>
<dbReference type="InterPro" id="IPR051310">
    <property type="entry name" value="MCP_chemotaxis"/>
</dbReference>
<feature type="region of interest" description="Disordered" evidence="4">
    <location>
        <begin position="1"/>
        <end position="84"/>
    </location>
</feature>
<comment type="similarity">
    <text evidence="2">Belongs to the methyl-accepting chemotaxis (MCP) protein family.</text>
</comment>
<dbReference type="PRINTS" id="PR00260">
    <property type="entry name" value="CHEMTRNSDUCR"/>
</dbReference>
<evidence type="ECO:0000313" key="7">
    <source>
        <dbReference type="Proteomes" id="UP000236752"/>
    </source>
</evidence>
<dbReference type="EMBL" id="FNUZ01000001">
    <property type="protein sequence ID" value="SEF44129.1"/>
    <property type="molecule type" value="Genomic_DNA"/>
</dbReference>
<dbReference type="GO" id="GO:0007165">
    <property type="term" value="P:signal transduction"/>
    <property type="evidence" value="ECO:0007669"/>
    <property type="project" value="UniProtKB-KW"/>
</dbReference>
<feature type="compositionally biased region" description="Basic and acidic residues" evidence="4">
    <location>
        <begin position="654"/>
        <end position="664"/>
    </location>
</feature>
<dbReference type="InterPro" id="IPR041395">
    <property type="entry name" value="McpB_HAMP_3rd"/>
</dbReference>
<dbReference type="AlphaFoldDB" id="A0A1H5S0L4"/>
<evidence type="ECO:0000313" key="6">
    <source>
        <dbReference type="EMBL" id="SEF44129.1"/>
    </source>
</evidence>
<gene>
    <name evidence="6" type="ORF">SAMN04488045_0060</name>
</gene>
<dbReference type="Gene3D" id="1.20.120.1530">
    <property type="match status" value="1"/>
</dbReference>
<keyword evidence="3" id="KW-0807">Transducer</keyword>
<dbReference type="Pfam" id="PF00015">
    <property type="entry name" value="MCPsignal"/>
    <property type="match status" value="1"/>
</dbReference>
<dbReference type="GO" id="GO:0006935">
    <property type="term" value="P:chemotaxis"/>
    <property type="evidence" value="ECO:0007669"/>
    <property type="project" value="UniProtKB-KW"/>
</dbReference>
<organism evidence="6 7">
    <name type="scientific">Thalassococcus halodurans</name>
    <dbReference type="NCBI Taxonomy" id="373675"/>
    <lineage>
        <taxon>Bacteria</taxon>
        <taxon>Pseudomonadati</taxon>
        <taxon>Pseudomonadota</taxon>
        <taxon>Alphaproteobacteria</taxon>
        <taxon>Rhodobacterales</taxon>
        <taxon>Roseobacteraceae</taxon>
        <taxon>Thalassococcus</taxon>
    </lineage>
</organism>
<dbReference type="Proteomes" id="UP000236752">
    <property type="component" value="Unassembled WGS sequence"/>
</dbReference>
<dbReference type="GO" id="GO:0004888">
    <property type="term" value="F:transmembrane signaling receptor activity"/>
    <property type="evidence" value="ECO:0007669"/>
    <property type="project" value="InterPro"/>
</dbReference>
<evidence type="ECO:0000259" key="5">
    <source>
        <dbReference type="PROSITE" id="PS50111"/>
    </source>
</evidence>
<dbReference type="InterPro" id="IPR004090">
    <property type="entry name" value="Chemotax_Me-accpt_rcpt"/>
</dbReference>
<feature type="domain" description="Methyl-accepting transducer" evidence="5">
    <location>
        <begin position="365"/>
        <end position="587"/>
    </location>
</feature>
<dbReference type="CDD" id="cd11386">
    <property type="entry name" value="MCP_signal"/>
    <property type="match status" value="1"/>
</dbReference>
<feature type="region of interest" description="Disordered" evidence="4">
    <location>
        <begin position="637"/>
        <end position="664"/>
    </location>
</feature>
<sequence length="664" mass="71973">MTKKPTRRVGTSGTSRKKPKSDLPKGEEDQTAGAGNAANQLNPEQVEAVAKVASSPNAAKAASNRNNDMTTQPKSDQSKPSADRWYSPEFTQAYDNLNACILIADADHIIRYVNKKTVEVFSAAEKTMQEVMPSFRVSEVVGGSIHRYHKNAEHQRQVLKNLGAYKDTEINVNGIIMRFRTVPLRNDANEVEAFVVELNDATPEVEAKKRVDFQIAQFNLLLSEMQHMADAHEEGDIDVMCDTTKFEAKEIADAAQMVNDMVQAHIDTKKGTMAVFEEFGRGNFDADMPRLPGKKVFVNNIIDEFRTNVKELNKSIGDISDAIVDGNLAFDFDASKFSGEWGKIAQSFGRVFSSLSNTISSMAEQVDQVGTTVDQMSNVSQSLSTNSQIGSASVDEVSASAEETDAQVKANAEAAQKANHFVGSAAELASNGSEKMKAMVVSMDGIKTSSQDIAKIIKVIDEIAFQTNLLALNAAVEAARAGQHGRGFAVVAQEVRNLAGRSAKAARETSDLIEDASNRVNQGVRIADETSEAFTKINSEILQVQQIVEAIDEASSEQSRGVAQISQAIGEIAKTTLATSQQADELAATTSQMTSAINQMNEEIKRFKLRPRRGVMAGMPNFDQMSPEMLAQIQKMMNGSSGGGAKRNGLANSVDKDSRGYGPF</sequence>
<dbReference type="PANTHER" id="PTHR43531">
    <property type="entry name" value="PROTEIN ICFG"/>
    <property type="match status" value="1"/>
</dbReference>
<dbReference type="PROSITE" id="PS50111">
    <property type="entry name" value="CHEMOTAXIS_TRANSDUC_2"/>
    <property type="match status" value="1"/>
</dbReference>
<feature type="compositionally biased region" description="Low complexity" evidence="4">
    <location>
        <begin position="48"/>
        <end position="64"/>
    </location>
</feature>
<keyword evidence="1" id="KW-0145">Chemotaxis</keyword>
<name>A0A1H5S0L4_9RHOB</name>
<evidence type="ECO:0000256" key="4">
    <source>
        <dbReference type="SAM" id="MobiDB-lite"/>
    </source>
</evidence>
<protein>
    <submittedName>
        <fullName evidence="6">Methyl-accepting chemotaxis sensory transducer with Pas/Pac sensor</fullName>
    </submittedName>
</protein>
<reference evidence="6 7" key="1">
    <citation type="submission" date="2016-10" db="EMBL/GenBank/DDBJ databases">
        <authorList>
            <person name="de Groot N.N."/>
        </authorList>
    </citation>
    <scope>NUCLEOTIDE SEQUENCE [LARGE SCALE GENOMIC DNA]</scope>
    <source>
        <strain evidence="6 7">DSM 26915</strain>
    </source>
</reference>
<evidence type="ECO:0000256" key="2">
    <source>
        <dbReference type="ARBA" id="ARBA00029447"/>
    </source>
</evidence>
<proteinExistence type="inferred from homology"/>
<dbReference type="Gene3D" id="3.30.450.20">
    <property type="entry name" value="PAS domain"/>
    <property type="match status" value="1"/>
</dbReference>
<dbReference type="Pfam" id="PF18575">
    <property type="entry name" value="HAMP_N3"/>
    <property type="match status" value="1"/>
</dbReference>
<keyword evidence="7" id="KW-1185">Reference proteome</keyword>
<dbReference type="InterPro" id="IPR004089">
    <property type="entry name" value="MCPsignal_dom"/>
</dbReference>
<feature type="compositionally biased region" description="Polar residues" evidence="4">
    <location>
        <begin position="65"/>
        <end position="80"/>
    </location>
</feature>
<dbReference type="SUPFAM" id="SSF58104">
    <property type="entry name" value="Methyl-accepting chemotaxis protein (MCP) signaling domain"/>
    <property type="match status" value="1"/>
</dbReference>
<dbReference type="PANTHER" id="PTHR43531:SF11">
    <property type="entry name" value="METHYL-ACCEPTING CHEMOTAXIS PROTEIN 3"/>
    <property type="match status" value="1"/>
</dbReference>
<accession>A0A1H5S0L4</accession>
<dbReference type="Gene3D" id="1.10.287.950">
    <property type="entry name" value="Methyl-accepting chemotaxis protein"/>
    <property type="match status" value="1"/>
</dbReference>
<evidence type="ECO:0000256" key="3">
    <source>
        <dbReference type="PROSITE-ProRule" id="PRU00284"/>
    </source>
</evidence>
<dbReference type="Pfam" id="PF08448">
    <property type="entry name" value="PAS_4"/>
    <property type="match status" value="1"/>
</dbReference>
<dbReference type="InterPro" id="IPR013656">
    <property type="entry name" value="PAS_4"/>
</dbReference>
<evidence type="ECO:0000256" key="1">
    <source>
        <dbReference type="ARBA" id="ARBA00022500"/>
    </source>
</evidence>